<dbReference type="InterPro" id="IPR016055">
    <property type="entry name" value="A-D-PHexomutase_a/b/a-I/II/III"/>
</dbReference>
<keyword evidence="11" id="KW-1133">Transmembrane helix</keyword>
<evidence type="ECO:0000256" key="2">
    <source>
        <dbReference type="ARBA" id="ARBA00001946"/>
    </source>
</evidence>
<evidence type="ECO:0000256" key="4">
    <source>
        <dbReference type="ARBA" id="ARBA00010231"/>
    </source>
</evidence>
<dbReference type="InterPro" id="IPR016066">
    <property type="entry name" value="A-D-PHexomutase_CS"/>
</dbReference>
<evidence type="ECO:0000313" key="16">
    <source>
        <dbReference type="EMBL" id="MFC3152586.1"/>
    </source>
</evidence>
<dbReference type="EMBL" id="JBHRSZ010000007">
    <property type="protein sequence ID" value="MFC3152586.1"/>
    <property type="molecule type" value="Genomic_DNA"/>
</dbReference>
<evidence type="ECO:0000256" key="1">
    <source>
        <dbReference type="ARBA" id="ARBA00000586"/>
    </source>
</evidence>
<dbReference type="Pfam" id="PF02878">
    <property type="entry name" value="PGM_PMM_I"/>
    <property type="match status" value="1"/>
</dbReference>
<evidence type="ECO:0000313" key="17">
    <source>
        <dbReference type="Proteomes" id="UP001595476"/>
    </source>
</evidence>
<dbReference type="Gene3D" id="3.30.310.50">
    <property type="entry name" value="Alpha-D-phosphohexomutase, C-terminal domain"/>
    <property type="match status" value="1"/>
</dbReference>
<feature type="domain" description="Alpha-D-phosphohexomutase alpha/beta/alpha" evidence="14">
    <location>
        <begin position="543"/>
        <end position="640"/>
    </location>
</feature>
<comment type="catalytic activity">
    <reaction evidence="1">
        <text>alpha-D-mannose 1-phosphate = D-mannose 6-phosphate</text>
        <dbReference type="Rhea" id="RHEA:11140"/>
        <dbReference type="ChEBI" id="CHEBI:58409"/>
        <dbReference type="ChEBI" id="CHEBI:58735"/>
        <dbReference type="EC" id="5.4.2.8"/>
    </reaction>
</comment>
<dbReference type="InterPro" id="IPR005844">
    <property type="entry name" value="A-D-PHexomutase_a/b/a-I"/>
</dbReference>
<feature type="domain" description="Alpha-D-phosphohexomutase C-terminal" evidence="12">
    <location>
        <begin position="776"/>
        <end position="835"/>
    </location>
</feature>
<evidence type="ECO:0000259" key="12">
    <source>
        <dbReference type="Pfam" id="PF00408"/>
    </source>
</evidence>
<dbReference type="PANTHER" id="PTHR43771">
    <property type="entry name" value="PHOSPHOMANNOMUTASE"/>
    <property type="match status" value="1"/>
</dbReference>
<dbReference type="RefSeq" id="WP_386722514.1">
    <property type="nucleotide sequence ID" value="NZ_JBHRSZ010000007.1"/>
</dbReference>
<dbReference type="PRINTS" id="PR00509">
    <property type="entry name" value="PGMPMM"/>
</dbReference>
<organism evidence="16 17">
    <name type="scientific">Litoribrevibacter euphylliae</name>
    <dbReference type="NCBI Taxonomy" id="1834034"/>
    <lineage>
        <taxon>Bacteria</taxon>
        <taxon>Pseudomonadati</taxon>
        <taxon>Pseudomonadota</taxon>
        <taxon>Gammaproteobacteria</taxon>
        <taxon>Oceanospirillales</taxon>
        <taxon>Oceanospirillaceae</taxon>
        <taxon>Litoribrevibacter</taxon>
    </lineage>
</organism>
<evidence type="ECO:0000256" key="7">
    <source>
        <dbReference type="ARBA" id="ARBA00022723"/>
    </source>
</evidence>
<evidence type="ECO:0000256" key="11">
    <source>
        <dbReference type="SAM" id="Phobius"/>
    </source>
</evidence>
<evidence type="ECO:0000256" key="10">
    <source>
        <dbReference type="SAM" id="MobiDB-lite"/>
    </source>
</evidence>
<reference evidence="17" key="1">
    <citation type="journal article" date="2019" name="Int. J. Syst. Evol. Microbiol.">
        <title>The Global Catalogue of Microorganisms (GCM) 10K type strain sequencing project: providing services to taxonomists for standard genome sequencing and annotation.</title>
        <authorList>
            <consortium name="The Broad Institute Genomics Platform"/>
            <consortium name="The Broad Institute Genome Sequencing Center for Infectious Disease"/>
            <person name="Wu L."/>
            <person name="Ma J."/>
        </authorList>
    </citation>
    <scope>NUCLEOTIDE SEQUENCE [LARGE SCALE GENOMIC DNA]</scope>
    <source>
        <strain evidence="17">KCTC 52438</strain>
    </source>
</reference>
<comment type="cofactor">
    <cofactor evidence="2">
        <name>Mg(2+)</name>
        <dbReference type="ChEBI" id="CHEBI:18420"/>
    </cofactor>
</comment>
<dbReference type="PROSITE" id="PS00710">
    <property type="entry name" value="PGM_PMM"/>
    <property type="match status" value="1"/>
</dbReference>
<dbReference type="SUPFAM" id="SSF55957">
    <property type="entry name" value="Phosphoglucomutase, C-terminal domain"/>
    <property type="match status" value="1"/>
</dbReference>
<evidence type="ECO:0000256" key="9">
    <source>
        <dbReference type="ARBA" id="ARBA00023235"/>
    </source>
</evidence>
<feature type="domain" description="Alpha-D-phosphohexomutase alpha/beta/alpha" evidence="15">
    <location>
        <begin position="645"/>
        <end position="751"/>
    </location>
</feature>
<gene>
    <name evidence="16" type="ORF">ACFOEK_16235</name>
</gene>
<comment type="pathway">
    <text evidence="3">Nucleotide-sugar biosynthesis; GDP-alpha-D-mannose biosynthesis; alpha-D-mannose 1-phosphate from D-fructose 6-phosphate: step 2/2.</text>
</comment>
<keyword evidence="9" id="KW-0413">Isomerase</keyword>
<keyword evidence="8" id="KW-0460">Magnesium</keyword>
<sequence length="848" mass="93620">MGLFKKKDADTDIQQPEKTPKPAATKNKQKSGLIGLVTLLTGFILVAIVISTGVQFFNASQANQRHLIETQNALGQTYLNQLNANLTNIQQSTEQTAAQESLFLLLRVQDKALKQRTEQQITATLPFAKKTRIIPVGQAQLDTQSEMPLTFAGLDMVKRLEKGQSVPLEFHRLNNTYYLQSIAPIKNDQGRMVASLLVTYETVAIFGAFFEMDTSLGELLIEQTFSNNAPTMLFAQGEGNKDKLAFSKASNVPHLTLTYKISSTQINQPLINQNQTFIAGLIAILLVLVGMAMFHYVMNSRLNKNMHLLSEFTLSIGSGRKPKIPDFTLGQFTTFAQALFQQTRRSNSSLEESIIPDAFSNSTPEHYEESNDLHLDLDLDEESMELEEAEEGAISQQIFRAYDIRGRVSDQLTPEAVELIGQAIGSEAYERGQQTIYVGHDGRLSSPDLANALIHGLKSTGRDVIDIGQVATPVVYFAAYTQDSNSGIMITGSHNPPEYNGIKVVIDGEPLHEDGIHRLYNRIVENDLLSGEGTYHKINLDQEYMDRVISDIAVAQPLTVVIDAGNGVAGQYAPKLFEAIGCDVIPLYCDVDGNFPNHHPDPTIESNLSDLIATVQGKHADLGIAFDGDGDRIVVVDNEGHIIQPDQLMMLFAKDVLSRCPGTDIVYDVKCSNKLGAYISQHGGRPVAWKSGHSLIKTKMLELGATFGGEMSGHLVFNERWYGFDDGLYAAARLLELLSTDNRPVNEVFKDYPLGLITPEYHIETSEHAKFEIVARLKDLLSSPAATLTEIDGVRVDYDNGWGIVRASNTTPSLTLRFEGDDQDTLSMIMDQFKDAITQVDPALQIPF</sequence>
<dbReference type="InterPro" id="IPR005843">
    <property type="entry name" value="A-D-PHexomutase_C"/>
</dbReference>
<comment type="caution">
    <text evidence="16">The sequence shown here is derived from an EMBL/GenBank/DDBJ whole genome shotgun (WGS) entry which is preliminary data.</text>
</comment>
<comment type="similarity">
    <text evidence="4">Belongs to the phosphohexose mutase family.</text>
</comment>
<dbReference type="EC" id="5.4.2.8" evidence="5"/>
<evidence type="ECO:0000259" key="14">
    <source>
        <dbReference type="Pfam" id="PF02879"/>
    </source>
</evidence>
<accession>A0ABV7HIS3</accession>
<dbReference type="InterPro" id="IPR036900">
    <property type="entry name" value="A-D-PHexomutase_C_sf"/>
</dbReference>
<dbReference type="InterPro" id="IPR005845">
    <property type="entry name" value="A-D-PHexomutase_a/b/a-II"/>
</dbReference>
<dbReference type="Pfam" id="PF00408">
    <property type="entry name" value="PGM_PMM_IV"/>
    <property type="match status" value="1"/>
</dbReference>
<dbReference type="InterPro" id="IPR005846">
    <property type="entry name" value="A-D-PHexomutase_a/b/a-III"/>
</dbReference>
<feature type="transmembrane region" description="Helical" evidence="11">
    <location>
        <begin position="277"/>
        <end position="298"/>
    </location>
</feature>
<dbReference type="CDD" id="cd03089">
    <property type="entry name" value="PMM_PGM"/>
    <property type="match status" value="1"/>
</dbReference>
<dbReference type="Proteomes" id="UP001595476">
    <property type="component" value="Unassembled WGS sequence"/>
</dbReference>
<evidence type="ECO:0000259" key="13">
    <source>
        <dbReference type="Pfam" id="PF02878"/>
    </source>
</evidence>
<dbReference type="InterPro" id="IPR005841">
    <property type="entry name" value="Alpha-D-phosphohexomutase_SF"/>
</dbReference>
<evidence type="ECO:0000256" key="6">
    <source>
        <dbReference type="ARBA" id="ARBA00022553"/>
    </source>
</evidence>
<protein>
    <recommendedName>
        <fullName evidence="5">phosphomannomutase</fullName>
        <ecNumber evidence="5">5.4.2.8</ecNumber>
    </recommendedName>
</protein>
<evidence type="ECO:0000256" key="8">
    <source>
        <dbReference type="ARBA" id="ARBA00022842"/>
    </source>
</evidence>
<evidence type="ECO:0000256" key="3">
    <source>
        <dbReference type="ARBA" id="ARBA00004699"/>
    </source>
</evidence>
<dbReference type="Pfam" id="PF02880">
    <property type="entry name" value="PGM_PMM_III"/>
    <property type="match status" value="1"/>
</dbReference>
<keyword evidence="17" id="KW-1185">Reference proteome</keyword>
<dbReference type="Pfam" id="PF02879">
    <property type="entry name" value="PGM_PMM_II"/>
    <property type="match status" value="1"/>
</dbReference>
<name>A0ABV7HIS3_9GAMM</name>
<feature type="compositionally biased region" description="Basic and acidic residues" evidence="10">
    <location>
        <begin position="1"/>
        <end position="10"/>
    </location>
</feature>
<proteinExistence type="inferred from homology"/>
<feature type="transmembrane region" description="Helical" evidence="11">
    <location>
        <begin position="33"/>
        <end position="57"/>
    </location>
</feature>
<keyword evidence="11" id="KW-0472">Membrane</keyword>
<dbReference type="Gene3D" id="3.40.120.10">
    <property type="entry name" value="Alpha-D-Glucose-1,6-Bisphosphate, subunit A, domain 3"/>
    <property type="match status" value="3"/>
</dbReference>
<evidence type="ECO:0000259" key="15">
    <source>
        <dbReference type="Pfam" id="PF02880"/>
    </source>
</evidence>
<feature type="domain" description="Alpha-D-phosphohexomutase alpha/beta/alpha" evidence="13">
    <location>
        <begin position="397"/>
        <end position="526"/>
    </location>
</feature>
<keyword evidence="7" id="KW-0479">Metal-binding</keyword>
<dbReference type="SUPFAM" id="SSF53738">
    <property type="entry name" value="Phosphoglucomutase, first 3 domains"/>
    <property type="match status" value="3"/>
</dbReference>
<keyword evidence="6" id="KW-0597">Phosphoprotein</keyword>
<evidence type="ECO:0000256" key="5">
    <source>
        <dbReference type="ARBA" id="ARBA00012730"/>
    </source>
</evidence>
<dbReference type="PANTHER" id="PTHR43771:SF2">
    <property type="entry name" value="PHOSPHOMANNOMUTASE_PHOSPHOGLUCOMUTASE"/>
    <property type="match status" value="1"/>
</dbReference>
<feature type="region of interest" description="Disordered" evidence="10">
    <location>
        <begin position="1"/>
        <end position="27"/>
    </location>
</feature>
<keyword evidence="11" id="KW-0812">Transmembrane</keyword>